<sequence>MNILLVEDDLLLAKGTAKLIERMSGYQIQVRTDPAKIVELCQSGKIDLVLMDVNLPGAKWEDRDMSGADISCLLKKHPQTQHIPIILLTAYAMVTERERLLQVSGADEFYTKPITNYAALIESIAQLCPKTS</sequence>
<protein>
    <submittedName>
        <fullName evidence="4">Response regulator</fullName>
    </submittedName>
</protein>
<keyword evidence="1 2" id="KW-0597">Phosphoprotein</keyword>
<evidence type="ECO:0000313" key="5">
    <source>
        <dbReference type="Proteomes" id="UP000654482"/>
    </source>
</evidence>
<accession>A0A8J7DLG9</accession>
<proteinExistence type="predicted"/>
<gene>
    <name evidence="4" type="ORF">IQ249_03935</name>
</gene>
<dbReference type="AlphaFoldDB" id="A0A8J7DLG9"/>
<dbReference type="EMBL" id="JADEWZ010000004">
    <property type="protein sequence ID" value="MBE9115043.1"/>
    <property type="molecule type" value="Genomic_DNA"/>
</dbReference>
<dbReference type="Gene3D" id="3.40.50.2300">
    <property type="match status" value="1"/>
</dbReference>
<evidence type="ECO:0000256" key="2">
    <source>
        <dbReference type="PROSITE-ProRule" id="PRU00169"/>
    </source>
</evidence>
<keyword evidence="5" id="KW-1185">Reference proteome</keyword>
<dbReference type="Proteomes" id="UP000654482">
    <property type="component" value="Unassembled WGS sequence"/>
</dbReference>
<dbReference type="SUPFAM" id="SSF52172">
    <property type="entry name" value="CheY-like"/>
    <property type="match status" value="1"/>
</dbReference>
<dbReference type="InterPro" id="IPR011006">
    <property type="entry name" value="CheY-like_superfamily"/>
</dbReference>
<comment type="caution">
    <text evidence="4">The sequence shown here is derived from an EMBL/GenBank/DDBJ whole genome shotgun (WGS) entry which is preliminary data.</text>
</comment>
<organism evidence="4 5">
    <name type="scientific">Lusitaniella coriacea LEGE 07157</name>
    <dbReference type="NCBI Taxonomy" id="945747"/>
    <lineage>
        <taxon>Bacteria</taxon>
        <taxon>Bacillati</taxon>
        <taxon>Cyanobacteriota</taxon>
        <taxon>Cyanophyceae</taxon>
        <taxon>Spirulinales</taxon>
        <taxon>Lusitaniellaceae</taxon>
        <taxon>Lusitaniella</taxon>
    </lineage>
</organism>
<feature type="modified residue" description="4-aspartylphosphate" evidence="2">
    <location>
        <position position="52"/>
    </location>
</feature>
<dbReference type="PANTHER" id="PTHR44591:SF3">
    <property type="entry name" value="RESPONSE REGULATORY DOMAIN-CONTAINING PROTEIN"/>
    <property type="match status" value="1"/>
</dbReference>
<dbReference type="InterPro" id="IPR001789">
    <property type="entry name" value="Sig_transdc_resp-reg_receiver"/>
</dbReference>
<evidence type="ECO:0000259" key="3">
    <source>
        <dbReference type="PROSITE" id="PS50110"/>
    </source>
</evidence>
<evidence type="ECO:0000256" key="1">
    <source>
        <dbReference type="ARBA" id="ARBA00022553"/>
    </source>
</evidence>
<dbReference type="PANTHER" id="PTHR44591">
    <property type="entry name" value="STRESS RESPONSE REGULATOR PROTEIN 1"/>
    <property type="match status" value="1"/>
</dbReference>
<dbReference type="Pfam" id="PF00072">
    <property type="entry name" value="Response_reg"/>
    <property type="match status" value="1"/>
</dbReference>
<dbReference type="RefSeq" id="WP_194028130.1">
    <property type="nucleotide sequence ID" value="NZ_JADEWZ010000004.1"/>
</dbReference>
<dbReference type="SMART" id="SM00448">
    <property type="entry name" value="REC"/>
    <property type="match status" value="1"/>
</dbReference>
<evidence type="ECO:0000313" key="4">
    <source>
        <dbReference type="EMBL" id="MBE9115043.1"/>
    </source>
</evidence>
<dbReference type="InterPro" id="IPR050595">
    <property type="entry name" value="Bact_response_regulator"/>
</dbReference>
<reference evidence="4" key="1">
    <citation type="submission" date="2020-10" db="EMBL/GenBank/DDBJ databases">
        <authorList>
            <person name="Castelo-Branco R."/>
            <person name="Eusebio N."/>
            <person name="Adriana R."/>
            <person name="Vieira A."/>
            <person name="Brugerolle De Fraissinette N."/>
            <person name="Rezende De Castro R."/>
            <person name="Schneider M.P."/>
            <person name="Vasconcelos V."/>
            <person name="Leao P.N."/>
        </authorList>
    </citation>
    <scope>NUCLEOTIDE SEQUENCE</scope>
    <source>
        <strain evidence="4">LEGE 07157</strain>
    </source>
</reference>
<feature type="domain" description="Response regulatory" evidence="3">
    <location>
        <begin position="2"/>
        <end position="127"/>
    </location>
</feature>
<dbReference type="PROSITE" id="PS50110">
    <property type="entry name" value="RESPONSE_REGULATORY"/>
    <property type="match status" value="1"/>
</dbReference>
<name>A0A8J7DLG9_9CYAN</name>
<dbReference type="GO" id="GO:0000160">
    <property type="term" value="P:phosphorelay signal transduction system"/>
    <property type="evidence" value="ECO:0007669"/>
    <property type="project" value="InterPro"/>
</dbReference>